<dbReference type="InterPro" id="IPR001138">
    <property type="entry name" value="Zn2Cys6_DnaBD"/>
</dbReference>
<dbReference type="GO" id="GO:0008270">
    <property type="term" value="F:zinc ion binding"/>
    <property type="evidence" value="ECO:0007669"/>
    <property type="project" value="InterPro"/>
</dbReference>
<dbReference type="AlphaFoldDB" id="A0A139ARK8"/>
<dbReference type="InterPro" id="IPR036864">
    <property type="entry name" value="Zn2-C6_fun-type_DNA-bd_sf"/>
</dbReference>
<keyword evidence="2" id="KW-0479">Metal-binding</keyword>
<comment type="subcellular location">
    <subcellularLocation>
        <location evidence="1">Nucleus</location>
    </subcellularLocation>
</comment>
<evidence type="ECO:0000256" key="1">
    <source>
        <dbReference type="ARBA" id="ARBA00004123"/>
    </source>
</evidence>
<name>A0A139ARK8_GONPJ</name>
<feature type="domain" description="Zn(2)-C6 fungal-type" evidence="7">
    <location>
        <begin position="21"/>
        <end position="51"/>
    </location>
</feature>
<evidence type="ECO:0000256" key="5">
    <source>
        <dbReference type="ARBA" id="ARBA00023242"/>
    </source>
</evidence>
<dbReference type="GO" id="GO:0006351">
    <property type="term" value="P:DNA-templated transcription"/>
    <property type="evidence" value="ECO:0007669"/>
    <property type="project" value="InterPro"/>
</dbReference>
<dbReference type="CDD" id="cd12148">
    <property type="entry name" value="fungal_TF_MHR"/>
    <property type="match status" value="1"/>
</dbReference>
<dbReference type="PROSITE" id="PS50048">
    <property type="entry name" value="ZN2_CY6_FUNGAL_2"/>
    <property type="match status" value="1"/>
</dbReference>
<dbReference type="CDD" id="cd00067">
    <property type="entry name" value="GAL4"/>
    <property type="match status" value="1"/>
</dbReference>
<reference evidence="8 9" key="1">
    <citation type="journal article" date="2015" name="Genome Biol. Evol.">
        <title>Phylogenomic analyses indicate that early fungi evolved digesting cell walls of algal ancestors of land plants.</title>
        <authorList>
            <person name="Chang Y."/>
            <person name="Wang S."/>
            <person name="Sekimoto S."/>
            <person name="Aerts A.L."/>
            <person name="Choi C."/>
            <person name="Clum A."/>
            <person name="LaButti K.M."/>
            <person name="Lindquist E.A."/>
            <person name="Yee Ngan C."/>
            <person name="Ohm R.A."/>
            <person name="Salamov A.A."/>
            <person name="Grigoriev I.V."/>
            <person name="Spatafora J.W."/>
            <person name="Berbee M.L."/>
        </authorList>
    </citation>
    <scope>NUCLEOTIDE SEQUENCE [LARGE SCALE GENOMIC DNA]</scope>
    <source>
        <strain evidence="8 9">JEL478</strain>
    </source>
</reference>
<evidence type="ECO:0000256" key="2">
    <source>
        <dbReference type="ARBA" id="ARBA00022723"/>
    </source>
</evidence>
<keyword evidence="5" id="KW-0539">Nucleus</keyword>
<evidence type="ECO:0000256" key="3">
    <source>
        <dbReference type="ARBA" id="ARBA00023015"/>
    </source>
</evidence>
<dbReference type="InterPro" id="IPR050815">
    <property type="entry name" value="TF_fung"/>
</dbReference>
<dbReference type="GO" id="GO:0000981">
    <property type="term" value="F:DNA-binding transcription factor activity, RNA polymerase II-specific"/>
    <property type="evidence" value="ECO:0007669"/>
    <property type="project" value="InterPro"/>
</dbReference>
<dbReference type="InterPro" id="IPR007219">
    <property type="entry name" value="XnlR_reg_dom"/>
</dbReference>
<keyword evidence="4" id="KW-0804">Transcription</keyword>
<evidence type="ECO:0000313" key="8">
    <source>
        <dbReference type="EMBL" id="KXS19378.1"/>
    </source>
</evidence>
<feature type="region of interest" description="Disordered" evidence="6">
    <location>
        <begin position="53"/>
        <end position="74"/>
    </location>
</feature>
<evidence type="ECO:0000259" key="7">
    <source>
        <dbReference type="PROSITE" id="PS50048"/>
    </source>
</evidence>
<dbReference type="SUPFAM" id="SSF57701">
    <property type="entry name" value="Zn2/Cys6 DNA-binding domain"/>
    <property type="match status" value="1"/>
</dbReference>
<keyword evidence="9" id="KW-1185">Reference proteome</keyword>
<dbReference type="GO" id="GO:0005634">
    <property type="term" value="C:nucleus"/>
    <property type="evidence" value="ECO:0007669"/>
    <property type="project" value="UniProtKB-SubCell"/>
</dbReference>
<dbReference type="SMART" id="SM00066">
    <property type="entry name" value="GAL4"/>
    <property type="match status" value="1"/>
</dbReference>
<gene>
    <name evidence="8" type="ORF">M427DRAFT_52816</name>
</gene>
<dbReference type="Pfam" id="PF04082">
    <property type="entry name" value="Fungal_trans"/>
    <property type="match status" value="1"/>
</dbReference>
<evidence type="ECO:0000256" key="6">
    <source>
        <dbReference type="SAM" id="MobiDB-lite"/>
    </source>
</evidence>
<dbReference type="Pfam" id="PF00172">
    <property type="entry name" value="Zn_clus"/>
    <property type="match status" value="1"/>
</dbReference>
<protein>
    <recommendedName>
        <fullName evidence="7">Zn(2)-C6 fungal-type domain-containing protein</fullName>
    </recommendedName>
</protein>
<dbReference type="Proteomes" id="UP000070544">
    <property type="component" value="Unassembled WGS sequence"/>
</dbReference>
<dbReference type="EMBL" id="KQ965738">
    <property type="protein sequence ID" value="KXS19378.1"/>
    <property type="molecule type" value="Genomic_DNA"/>
</dbReference>
<dbReference type="OrthoDB" id="39175at2759"/>
<dbReference type="PANTHER" id="PTHR47338:SF5">
    <property type="entry name" value="ZN(II)2CYS6 TRANSCRIPTION FACTOR (EUROFUNG)"/>
    <property type="match status" value="1"/>
</dbReference>
<dbReference type="PROSITE" id="PS00463">
    <property type="entry name" value="ZN2_CY6_FUNGAL_1"/>
    <property type="match status" value="1"/>
</dbReference>
<dbReference type="SMART" id="SM00906">
    <property type="entry name" value="Fungal_trans"/>
    <property type="match status" value="1"/>
</dbReference>
<keyword evidence="3" id="KW-0805">Transcription regulation</keyword>
<dbReference type="STRING" id="1344416.A0A139ARK8"/>
<accession>A0A139ARK8</accession>
<dbReference type="Gene3D" id="4.10.240.10">
    <property type="entry name" value="Zn(2)-C6 fungal-type DNA-binding domain"/>
    <property type="match status" value="1"/>
</dbReference>
<organism evidence="8 9">
    <name type="scientific">Gonapodya prolifera (strain JEL478)</name>
    <name type="common">Monoblepharis prolifera</name>
    <dbReference type="NCBI Taxonomy" id="1344416"/>
    <lineage>
        <taxon>Eukaryota</taxon>
        <taxon>Fungi</taxon>
        <taxon>Fungi incertae sedis</taxon>
        <taxon>Chytridiomycota</taxon>
        <taxon>Chytridiomycota incertae sedis</taxon>
        <taxon>Monoblepharidomycetes</taxon>
        <taxon>Monoblepharidales</taxon>
        <taxon>Gonapodyaceae</taxon>
        <taxon>Gonapodya</taxon>
    </lineage>
</organism>
<dbReference type="PANTHER" id="PTHR47338">
    <property type="entry name" value="ZN(II)2CYS6 TRANSCRIPTION FACTOR (EUROFUNG)-RELATED"/>
    <property type="match status" value="1"/>
</dbReference>
<evidence type="ECO:0000256" key="4">
    <source>
        <dbReference type="ARBA" id="ARBA00023163"/>
    </source>
</evidence>
<sequence length="803" mass="89900">MKQSPEISSQETSSHRRIRKACLACRTAKRKCDTLQPRCTHCEQRDLVCDYSWKQRPRGPPANPLSGRSARRRRRFERLTLPVARNTRLLNLKRESPESDTPTSSDYLLSIASFATDTFGTEHLPFAVDRGQYLSSDPAVSQAAKRITPPQQTAPLFASNVASNYVSQAEGPLFRFGYAPHGDIVFNEVDPNLVGNDYTGTVDAHDVQTLSHLSNAPERSSNTVAITPAHRLHFSYSISQQFQQFKPSDLSLTPESASLPTWSPIPHNILPQRALTTMVLSTSIPRSITLFDDLPPLPGPDTINDIIRTTFQRVHAGDNLFAFLVLHWPTFFARVRAGTVDPLLLLCVLCLGCRYQPARETLRPIFSKRAARLLKWTSELAKQSGLVSFASLQALTMWTTFVIDDLCRGETGQSWFTFTVALAKAMKLDDEVSDSNVGWIEREERRRVWWWCWCMDAMLGIGSNIHPRLPPSSKVLLPCGESYFSLDPPPLVPPANRPNEVVVADLPIFLNNGGSSVDQKHDHVWLLFVGMAKQARSVLRVKEWGDALERERELQAHIEISKKLLDAFPAAVRILASDTIFPDAPYVYHGWFHGSRDLPRSVPHPLAVMAIMVYFAWSAPLRPKSKNMLVDTSWVASENFLPCMQVVNACTKLIERLLIETPTFPIPGVFVLYGIFHMGVIHLMCVKQALAVAPMNEGSFTLRSSVEVNGKRKVQLSEVLNSIGINTPWTSDRMLNDIVIDSLSKADIHGRALKIHATQTKAGEAIWNLWDAMLKDSIPVLGALGSLAVTERIVEVNRDEYLF</sequence>
<dbReference type="GO" id="GO:0003677">
    <property type="term" value="F:DNA binding"/>
    <property type="evidence" value="ECO:0007669"/>
    <property type="project" value="InterPro"/>
</dbReference>
<proteinExistence type="predicted"/>
<evidence type="ECO:0000313" key="9">
    <source>
        <dbReference type="Proteomes" id="UP000070544"/>
    </source>
</evidence>